<gene>
    <name evidence="1" type="ORF">SDJN03_16759</name>
</gene>
<comment type="caution">
    <text evidence="1">The sequence shown here is derived from an EMBL/GenBank/DDBJ whole genome shotgun (WGS) entry which is preliminary data.</text>
</comment>
<name>A0AAV6MW37_9ROSI</name>
<evidence type="ECO:0000313" key="1">
    <source>
        <dbReference type="EMBL" id="KAG6588194.1"/>
    </source>
</evidence>
<sequence length="211" mass="23950">MATFLKPCWSSKARGGGQRHALDNEEFIKKGNNLLNWKIPKVPTSKIYKTNPFNFLSDPSIKTKQVEMACGNGTQATSLILESPFIASLRSKRFYSMFNVGMIQIGAKTLTKKIPLNATITLCVFDTRTEKFEDSILGMVEARLWTKPIRLTWRTCYKLQNSALAEALIESRHGRTVFFQTDFENSDVAVPKVSIWDDVLCKVLDLFQSEK</sequence>
<organism evidence="1 2">
    <name type="scientific">Cucurbita argyrosperma subsp. sororia</name>
    <dbReference type="NCBI Taxonomy" id="37648"/>
    <lineage>
        <taxon>Eukaryota</taxon>
        <taxon>Viridiplantae</taxon>
        <taxon>Streptophyta</taxon>
        <taxon>Embryophyta</taxon>
        <taxon>Tracheophyta</taxon>
        <taxon>Spermatophyta</taxon>
        <taxon>Magnoliopsida</taxon>
        <taxon>eudicotyledons</taxon>
        <taxon>Gunneridae</taxon>
        <taxon>Pentapetalae</taxon>
        <taxon>rosids</taxon>
        <taxon>fabids</taxon>
        <taxon>Cucurbitales</taxon>
        <taxon>Cucurbitaceae</taxon>
        <taxon>Cucurbiteae</taxon>
        <taxon>Cucurbita</taxon>
    </lineage>
</organism>
<reference evidence="1 2" key="1">
    <citation type="journal article" date="2021" name="Hortic Res">
        <title>The domestication of Cucurbita argyrosperma as revealed by the genome of its wild relative.</title>
        <authorList>
            <person name="Barrera-Redondo J."/>
            <person name="Sanchez-de la Vega G."/>
            <person name="Aguirre-Liguori J.A."/>
            <person name="Castellanos-Morales G."/>
            <person name="Gutierrez-Guerrero Y.T."/>
            <person name="Aguirre-Dugua X."/>
            <person name="Aguirre-Planter E."/>
            <person name="Tenaillon M.I."/>
            <person name="Lira-Saade R."/>
            <person name="Eguiarte L.E."/>
        </authorList>
    </citation>
    <scope>NUCLEOTIDE SEQUENCE [LARGE SCALE GENOMIC DNA]</scope>
    <source>
        <strain evidence="1">JBR-2021</strain>
    </source>
</reference>
<dbReference type="EMBL" id="JAGKQH010000011">
    <property type="protein sequence ID" value="KAG6588194.1"/>
    <property type="molecule type" value="Genomic_DNA"/>
</dbReference>
<feature type="non-terminal residue" evidence="1">
    <location>
        <position position="1"/>
    </location>
</feature>
<evidence type="ECO:0000313" key="2">
    <source>
        <dbReference type="Proteomes" id="UP000685013"/>
    </source>
</evidence>
<protein>
    <submittedName>
        <fullName evidence="1">Uncharacterized protein</fullName>
    </submittedName>
</protein>
<keyword evidence="2" id="KW-1185">Reference proteome</keyword>
<dbReference type="Proteomes" id="UP000685013">
    <property type="component" value="Chromosome 11"/>
</dbReference>
<proteinExistence type="predicted"/>
<accession>A0AAV6MW37</accession>
<dbReference type="AlphaFoldDB" id="A0AAV6MW37"/>